<evidence type="ECO:0000313" key="2">
    <source>
        <dbReference type="Proteomes" id="UP000752696"/>
    </source>
</evidence>
<organism evidence="1 2">
    <name type="scientific">Heterotrigona itama</name>
    <dbReference type="NCBI Taxonomy" id="395501"/>
    <lineage>
        <taxon>Eukaryota</taxon>
        <taxon>Metazoa</taxon>
        <taxon>Ecdysozoa</taxon>
        <taxon>Arthropoda</taxon>
        <taxon>Hexapoda</taxon>
        <taxon>Insecta</taxon>
        <taxon>Pterygota</taxon>
        <taxon>Neoptera</taxon>
        <taxon>Endopterygota</taxon>
        <taxon>Hymenoptera</taxon>
        <taxon>Apocrita</taxon>
        <taxon>Aculeata</taxon>
        <taxon>Apoidea</taxon>
        <taxon>Anthophila</taxon>
        <taxon>Apidae</taxon>
        <taxon>Heterotrigona</taxon>
    </lineage>
</organism>
<gene>
    <name evidence="1" type="ORF">MHI_LOCUS718480</name>
</gene>
<keyword evidence="2" id="KW-1185">Reference proteome</keyword>
<dbReference type="Proteomes" id="UP000752696">
    <property type="component" value="Unassembled WGS sequence"/>
</dbReference>
<dbReference type="EMBL" id="CAJDYZ010009917">
    <property type="protein sequence ID" value="CAD1477245.1"/>
    <property type="molecule type" value="Genomic_DNA"/>
</dbReference>
<comment type="caution">
    <text evidence="1">The sequence shown here is derived from an EMBL/GenBank/DDBJ whole genome shotgun (WGS) entry which is preliminary data.</text>
</comment>
<dbReference type="AlphaFoldDB" id="A0A6V7HBA0"/>
<evidence type="ECO:0000313" key="1">
    <source>
        <dbReference type="EMBL" id="CAD1477245.1"/>
    </source>
</evidence>
<feature type="non-terminal residue" evidence="1">
    <location>
        <position position="1"/>
    </location>
</feature>
<protein>
    <submittedName>
        <fullName evidence="1">Uncharacterized protein</fullName>
    </submittedName>
</protein>
<accession>A0A6V7HBA0</accession>
<reference evidence="1" key="1">
    <citation type="submission" date="2020-07" db="EMBL/GenBank/DDBJ databases">
        <authorList>
            <person name="Nazaruddin N."/>
        </authorList>
    </citation>
    <scope>NUCLEOTIDE SEQUENCE</scope>
</reference>
<sequence length="40" mass="4801">RKRNIDNIFKNLAQELLIIITYFLSLSRRTDCVLDKYEIA</sequence>
<proteinExistence type="predicted"/>
<name>A0A6V7HBA0_9HYME</name>